<dbReference type="AlphaFoldDB" id="A0A0M3QFF1"/>
<dbReference type="EMBL" id="CP010802">
    <property type="protein sequence ID" value="ALC16119.1"/>
    <property type="molecule type" value="Genomic_DNA"/>
</dbReference>
<dbReference type="Pfam" id="PF04325">
    <property type="entry name" value="DUF465"/>
    <property type="match status" value="1"/>
</dbReference>
<dbReference type="RefSeq" id="WP_053550263.1">
    <property type="nucleotide sequence ID" value="NZ_CP010802.1"/>
</dbReference>
<proteinExistence type="predicted"/>
<evidence type="ECO:0000313" key="2">
    <source>
        <dbReference type="Proteomes" id="UP000057158"/>
    </source>
</evidence>
<evidence type="ECO:0008006" key="3">
    <source>
        <dbReference type="Google" id="ProtNLM"/>
    </source>
</evidence>
<dbReference type="OrthoDB" id="5524440at2"/>
<evidence type="ECO:0000313" key="1">
    <source>
        <dbReference type="EMBL" id="ALC16119.1"/>
    </source>
</evidence>
<dbReference type="Gene3D" id="6.10.280.50">
    <property type="match status" value="1"/>
</dbReference>
<organism evidence="1 2">
    <name type="scientific">Desulfuromonas soudanensis</name>
    <dbReference type="NCBI Taxonomy" id="1603606"/>
    <lineage>
        <taxon>Bacteria</taxon>
        <taxon>Pseudomonadati</taxon>
        <taxon>Thermodesulfobacteriota</taxon>
        <taxon>Desulfuromonadia</taxon>
        <taxon>Desulfuromonadales</taxon>
        <taxon>Desulfuromonadaceae</taxon>
        <taxon>Desulfuromonas</taxon>
    </lineage>
</organism>
<accession>A0A0M3QFF1</accession>
<dbReference type="InterPro" id="IPR038444">
    <property type="entry name" value="DUF465_sf"/>
</dbReference>
<dbReference type="PATRIC" id="fig|1603606.3.peg.1461"/>
<dbReference type="Proteomes" id="UP000057158">
    <property type="component" value="Chromosome"/>
</dbReference>
<dbReference type="InterPro" id="IPR007420">
    <property type="entry name" value="DUF465"/>
</dbReference>
<gene>
    <name evidence="1" type="ORF">DSOUD_1338</name>
</gene>
<sequence>MEENDTNLIQQLFDGNPRFRMLFEEHALLEKDLRNLDQKSFLTVDEELERKKVQKLKLAGKDEMDRILRTLRT</sequence>
<dbReference type="KEGG" id="des:DSOUD_1338"/>
<protein>
    <recommendedName>
        <fullName evidence="3">DUF465 domain-containing protein</fullName>
    </recommendedName>
</protein>
<reference evidence="1 2" key="1">
    <citation type="submission" date="2015-07" db="EMBL/GenBank/DDBJ databases">
        <title>Isolation and Genomic Characterization of a Novel Halophilic Metal-Reducing Deltaproteobacterium from the Deep Subsurface.</title>
        <authorList>
            <person name="Badalamenti J.P."/>
            <person name="Summers Z.M."/>
            <person name="Gralnick J.A."/>
            <person name="Bond D.R."/>
        </authorList>
    </citation>
    <scope>NUCLEOTIDE SEQUENCE [LARGE SCALE GENOMIC DNA]</scope>
    <source>
        <strain evidence="1 2">WTL</strain>
    </source>
</reference>
<dbReference type="STRING" id="1603606.DSOUD_1338"/>
<name>A0A0M3QFF1_9BACT</name>
<keyword evidence="2" id="KW-1185">Reference proteome</keyword>